<feature type="non-terminal residue" evidence="1">
    <location>
        <position position="1"/>
    </location>
</feature>
<protein>
    <submittedName>
        <fullName evidence="1">14059_t:CDS:1</fullName>
    </submittedName>
</protein>
<keyword evidence="2" id="KW-1185">Reference proteome</keyword>
<organism evidence="1 2">
    <name type="scientific">Racocetra persica</name>
    <dbReference type="NCBI Taxonomy" id="160502"/>
    <lineage>
        <taxon>Eukaryota</taxon>
        <taxon>Fungi</taxon>
        <taxon>Fungi incertae sedis</taxon>
        <taxon>Mucoromycota</taxon>
        <taxon>Glomeromycotina</taxon>
        <taxon>Glomeromycetes</taxon>
        <taxon>Diversisporales</taxon>
        <taxon>Gigasporaceae</taxon>
        <taxon>Racocetra</taxon>
    </lineage>
</organism>
<proteinExistence type="predicted"/>
<accession>A0ACA9QFK6</accession>
<sequence length="218" mass="25001">LYHVDRYCQANNIDETIDQIDNKAELDEFLSLFIAWLTKIDGKPFKVKSINNCYAALARYLCKNSSILALNLNIDVSDLDNSAIEESHNSVIEESYDSAVEDFPNSAIEESPDSALEELQDSQDSIKILYSQDFQKENNDLKMKEITLQKKKRATPYIDGLNPKVLKPFKIPTNDPEKIKLYKYRQRMPLKKATNNIIIQLPKSDKLLNITLNISLNN</sequence>
<name>A0ACA9QFK6_9GLOM</name>
<evidence type="ECO:0000313" key="1">
    <source>
        <dbReference type="EMBL" id="CAG8743229.1"/>
    </source>
</evidence>
<reference evidence="1" key="1">
    <citation type="submission" date="2021-06" db="EMBL/GenBank/DDBJ databases">
        <authorList>
            <person name="Kallberg Y."/>
            <person name="Tangrot J."/>
            <person name="Rosling A."/>
        </authorList>
    </citation>
    <scope>NUCLEOTIDE SEQUENCE</scope>
    <source>
        <strain evidence="1">MA461A</strain>
    </source>
</reference>
<comment type="caution">
    <text evidence="1">The sequence shown here is derived from an EMBL/GenBank/DDBJ whole genome shotgun (WGS) entry which is preliminary data.</text>
</comment>
<dbReference type="Proteomes" id="UP000789920">
    <property type="component" value="Unassembled WGS sequence"/>
</dbReference>
<gene>
    <name evidence="1" type="ORF">RPERSI_LOCUS13374</name>
</gene>
<evidence type="ECO:0000313" key="2">
    <source>
        <dbReference type="Proteomes" id="UP000789920"/>
    </source>
</evidence>
<dbReference type="EMBL" id="CAJVQC010029645">
    <property type="protein sequence ID" value="CAG8743229.1"/>
    <property type="molecule type" value="Genomic_DNA"/>
</dbReference>